<evidence type="ECO:0000256" key="3">
    <source>
        <dbReference type="RuleBase" id="RU361235"/>
    </source>
</evidence>
<dbReference type="InterPro" id="IPR002018">
    <property type="entry name" value="CarbesteraseB"/>
</dbReference>
<comment type="caution">
    <text evidence="5">The sequence shown here is derived from an EMBL/GenBank/DDBJ whole genome shotgun (WGS) entry which is preliminary data.</text>
</comment>
<dbReference type="PROSITE" id="PS00941">
    <property type="entry name" value="CARBOXYLESTERASE_B_2"/>
    <property type="match status" value="1"/>
</dbReference>
<dbReference type="PANTHER" id="PTHR11559">
    <property type="entry name" value="CARBOXYLESTERASE"/>
    <property type="match status" value="1"/>
</dbReference>
<evidence type="ECO:0000259" key="4">
    <source>
        <dbReference type="Pfam" id="PF00135"/>
    </source>
</evidence>
<reference evidence="5" key="2">
    <citation type="submission" date="2020-09" db="EMBL/GenBank/DDBJ databases">
        <authorList>
            <person name="Sun Q."/>
            <person name="Zhou Y."/>
        </authorList>
    </citation>
    <scope>NUCLEOTIDE SEQUENCE</scope>
    <source>
        <strain evidence="5">CGMCC 1.15343</strain>
    </source>
</reference>
<dbReference type="Proteomes" id="UP000651668">
    <property type="component" value="Unassembled WGS sequence"/>
</dbReference>
<feature type="signal peptide" evidence="3">
    <location>
        <begin position="1"/>
        <end position="23"/>
    </location>
</feature>
<dbReference type="PROSITE" id="PS00122">
    <property type="entry name" value="CARBOXYLESTERASE_B_1"/>
    <property type="match status" value="1"/>
</dbReference>
<proteinExistence type="inferred from homology"/>
<feature type="chain" id="PRO_5038168403" description="Carboxylic ester hydrolase" evidence="3">
    <location>
        <begin position="24"/>
        <end position="549"/>
    </location>
</feature>
<protein>
    <recommendedName>
        <fullName evidence="3">Carboxylic ester hydrolase</fullName>
        <ecNumber evidence="3">3.1.1.-</ecNumber>
    </recommendedName>
</protein>
<keyword evidence="6" id="KW-1185">Reference proteome</keyword>
<evidence type="ECO:0000256" key="1">
    <source>
        <dbReference type="ARBA" id="ARBA00005964"/>
    </source>
</evidence>
<dbReference type="Gene3D" id="3.40.50.1820">
    <property type="entry name" value="alpha/beta hydrolase"/>
    <property type="match status" value="1"/>
</dbReference>
<feature type="domain" description="Carboxylesterase type B" evidence="4">
    <location>
        <begin position="27"/>
        <end position="542"/>
    </location>
</feature>
<sequence length="549" mass="58951">MKLINMFVLIQFAMLLPLAYVNAQSTTSVQTKVANGLLEGTTETSGVKSFKGVPFAKPPVGDLRWKAPQPAENWSGVKKADQFAKSPMQARIFGDMMFRSGGTSEDCLYLNVWTPAKTMKEKLPVLVYFYGGGYVAGDGSEGRYDGEAMAKTGIVSLTVNYRLGVFGFMAHPELSKETSYKGSGNYGLLDQYAALKWVRENIAAFGGDPNRVTIAGESAGSISVSAQMASPLSKNLIAGAIGESGAMIKPTLAPLPLAEAEKNGLAFAEKVQAGSLAALRAIPAADLLKAASGQNGFRTAATIDGYFLPKTVDEIFAAGEQAKVPLLAGWNSAETPYQGFMRAEPPTPEGYAKRVKQDFPEQAEQVLKLYPGNTTAEVVKSATSLASDRFIAYSTWKWLDLHAKSSAKPTYRYLFSKSKPPMTKEFANATTGLAGGVTKATDQKAAAPAPAQPVSEGAPHAFEIEYAMGNLDKNPVYAWTAEDHQISKTMLTYFSNFIKTGNPNGGGLPKWAPIGGSEQASFMNIGLKTASEKATDLERYRFLDQLYSK</sequence>
<keyword evidence="2 3" id="KW-0378">Hydrolase</keyword>
<dbReference type="RefSeq" id="WP_188627015.1">
    <property type="nucleotide sequence ID" value="NZ_BMIL01000007.1"/>
</dbReference>
<dbReference type="InterPro" id="IPR019826">
    <property type="entry name" value="Carboxylesterase_B_AS"/>
</dbReference>
<dbReference type="Pfam" id="PF00135">
    <property type="entry name" value="COesterase"/>
    <property type="match status" value="1"/>
</dbReference>
<comment type="similarity">
    <text evidence="1 3">Belongs to the type-B carboxylesterase/lipase family.</text>
</comment>
<dbReference type="InterPro" id="IPR050309">
    <property type="entry name" value="Type-B_Carboxylest/Lipase"/>
</dbReference>
<evidence type="ECO:0000313" key="5">
    <source>
        <dbReference type="EMBL" id="GGC68669.1"/>
    </source>
</evidence>
<dbReference type="InterPro" id="IPR029058">
    <property type="entry name" value="AB_hydrolase_fold"/>
</dbReference>
<dbReference type="EC" id="3.1.1.-" evidence="3"/>
<evidence type="ECO:0000256" key="2">
    <source>
        <dbReference type="ARBA" id="ARBA00022801"/>
    </source>
</evidence>
<dbReference type="InterPro" id="IPR019819">
    <property type="entry name" value="Carboxylesterase_B_CS"/>
</dbReference>
<name>A0A916UCK5_9SPHI</name>
<organism evidence="5 6">
    <name type="scientific">Pedobacter quisquiliarum</name>
    <dbReference type="NCBI Taxonomy" id="1834438"/>
    <lineage>
        <taxon>Bacteria</taxon>
        <taxon>Pseudomonadati</taxon>
        <taxon>Bacteroidota</taxon>
        <taxon>Sphingobacteriia</taxon>
        <taxon>Sphingobacteriales</taxon>
        <taxon>Sphingobacteriaceae</taxon>
        <taxon>Pedobacter</taxon>
    </lineage>
</organism>
<dbReference type="GO" id="GO:0016787">
    <property type="term" value="F:hydrolase activity"/>
    <property type="evidence" value="ECO:0007669"/>
    <property type="project" value="UniProtKB-KW"/>
</dbReference>
<dbReference type="AlphaFoldDB" id="A0A916UCK5"/>
<dbReference type="EMBL" id="BMIL01000007">
    <property type="protein sequence ID" value="GGC68669.1"/>
    <property type="molecule type" value="Genomic_DNA"/>
</dbReference>
<keyword evidence="3" id="KW-0732">Signal</keyword>
<accession>A0A916UCK5</accession>
<reference evidence="5" key="1">
    <citation type="journal article" date="2014" name="Int. J. Syst. Evol. Microbiol.">
        <title>Complete genome sequence of Corynebacterium casei LMG S-19264T (=DSM 44701T), isolated from a smear-ripened cheese.</title>
        <authorList>
            <consortium name="US DOE Joint Genome Institute (JGI-PGF)"/>
            <person name="Walter F."/>
            <person name="Albersmeier A."/>
            <person name="Kalinowski J."/>
            <person name="Ruckert C."/>
        </authorList>
    </citation>
    <scope>NUCLEOTIDE SEQUENCE</scope>
    <source>
        <strain evidence="5">CGMCC 1.15343</strain>
    </source>
</reference>
<gene>
    <name evidence="5" type="ORF">GCM10011387_22620</name>
</gene>
<evidence type="ECO:0000313" key="6">
    <source>
        <dbReference type="Proteomes" id="UP000651668"/>
    </source>
</evidence>
<dbReference type="SUPFAM" id="SSF53474">
    <property type="entry name" value="alpha/beta-Hydrolases"/>
    <property type="match status" value="1"/>
</dbReference>